<proteinExistence type="inferred from homology"/>
<evidence type="ECO:0000313" key="11">
    <source>
        <dbReference type="EMBL" id="KAF3766853.1"/>
    </source>
</evidence>
<keyword evidence="5 7" id="KW-1133">Transmembrane helix</keyword>
<feature type="transmembrane region" description="Helical" evidence="7">
    <location>
        <begin position="26"/>
        <end position="47"/>
    </location>
</feature>
<evidence type="ECO:0000256" key="6">
    <source>
        <dbReference type="ARBA" id="ARBA00023136"/>
    </source>
</evidence>
<organism evidence="11 12">
    <name type="scientific">Cryphonectria parasitica (strain ATCC 38755 / EP155)</name>
    <dbReference type="NCBI Taxonomy" id="660469"/>
    <lineage>
        <taxon>Eukaryota</taxon>
        <taxon>Fungi</taxon>
        <taxon>Dikarya</taxon>
        <taxon>Ascomycota</taxon>
        <taxon>Pezizomycotina</taxon>
        <taxon>Sordariomycetes</taxon>
        <taxon>Sordariomycetidae</taxon>
        <taxon>Diaporthales</taxon>
        <taxon>Cryphonectriaceae</taxon>
        <taxon>Cryphonectria-Endothia species complex</taxon>
        <taxon>Cryphonectria</taxon>
    </lineage>
</organism>
<dbReference type="InterPro" id="IPR011657">
    <property type="entry name" value="CNT_C_dom"/>
</dbReference>
<feature type="transmembrane region" description="Helical" evidence="7">
    <location>
        <begin position="155"/>
        <end position="175"/>
    </location>
</feature>
<evidence type="ECO:0000256" key="2">
    <source>
        <dbReference type="ARBA" id="ARBA00009033"/>
    </source>
</evidence>
<feature type="domain" description="Concentrative nucleoside transporter C-terminal" evidence="9">
    <location>
        <begin position="321"/>
        <end position="532"/>
    </location>
</feature>
<dbReference type="InterPro" id="IPR002668">
    <property type="entry name" value="CNT_N_dom"/>
</dbReference>
<name>A0A9P4Y5E0_CRYP1</name>
<accession>A0A9P4Y5E0</accession>
<feature type="transmembrane region" description="Helical" evidence="7">
    <location>
        <begin position="292"/>
        <end position="312"/>
    </location>
</feature>
<evidence type="ECO:0000313" key="12">
    <source>
        <dbReference type="Proteomes" id="UP000803844"/>
    </source>
</evidence>
<dbReference type="PANTHER" id="PTHR10590">
    <property type="entry name" value="SODIUM/NUCLEOSIDE COTRANSPORTER"/>
    <property type="match status" value="1"/>
</dbReference>
<feature type="transmembrane region" description="Helical" evidence="7">
    <location>
        <begin position="100"/>
        <end position="120"/>
    </location>
</feature>
<dbReference type="EMBL" id="MU032346">
    <property type="protein sequence ID" value="KAF3766853.1"/>
    <property type="molecule type" value="Genomic_DNA"/>
</dbReference>
<keyword evidence="3" id="KW-1003">Cell membrane</keyword>
<keyword evidence="12" id="KW-1185">Reference proteome</keyword>
<feature type="transmembrane region" description="Helical" evidence="7">
    <location>
        <begin position="213"/>
        <end position="238"/>
    </location>
</feature>
<dbReference type="AlphaFoldDB" id="A0A9P4Y5E0"/>
<evidence type="ECO:0000256" key="4">
    <source>
        <dbReference type="ARBA" id="ARBA00022692"/>
    </source>
</evidence>
<evidence type="ECO:0000256" key="1">
    <source>
        <dbReference type="ARBA" id="ARBA00004651"/>
    </source>
</evidence>
<reference evidence="11" key="1">
    <citation type="journal article" date="2020" name="Phytopathology">
        <title>Genome sequence of the chestnut blight fungus Cryphonectria parasitica EP155: A fundamental resource for an archetypical invasive plant pathogen.</title>
        <authorList>
            <person name="Crouch J.A."/>
            <person name="Dawe A."/>
            <person name="Aerts A."/>
            <person name="Barry K."/>
            <person name="Churchill A.C.L."/>
            <person name="Grimwood J."/>
            <person name="Hillman B."/>
            <person name="Milgroom M.G."/>
            <person name="Pangilinan J."/>
            <person name="Smith M."/>
            <person name="Salamov A."/>
            <person name="Schmutz J."/>
            <person name="Yadav J."/>
            <person name="Grigoriev I.V."/>
            <person name="Nuss D."/>
        </authorList>
    </citation>
    <scope>NUCLEOTIDE SEQUENCE</scope>
    <source>
        <strain evidence="11">EP155</strain>
    </source>
</reference>
<dbReference type="RefSeq" id="XP_040777814.1">
    <property type="nucleotide sequence ID" value="XM_040920273.1"/>
</dbReference>
<dbReference type="Pfam" id="PF07670">
    <property type="entry name" value="Gate"/>
    <property type="match status" value="1"/>
</dbReference>
<dbReference type="GO" id="GO:0005886">
    <property type="term" value="C:plasma membrane"/>
    <property type="evidence" value="ECO:0007669"/>
    <property type="project" value="UniProtKB-SubCell"/>
</dbReference>
<evidence type="ECO:0000256" key="7">
    <source>
        <dbReference type="SAM" id="Phobius"/>
    </source>
</evidence>
<evidence type="ECO:0000256" key="3">
    <source>
        <dbReference type="ARBA" id="ARBA00022475"/>
    </source>
</evidence>
<dbReference type="OrthoDB" id="6075923at2759"/>
<feature type="transmembrane region" description="Helical" evidence="7">
    <location>
        <begin position="132"/>
        <end position="148"/>
    </location>
</feature>
<evidence type="ECO:0000259" key="8">
    <source>
        <dbReference type="Pfam" id="PF01773"/>
    </source>
</evidence>
<dbReference type="GO" id="GO:0005337">
    <property type="term" value="F:nucleoside transmembrane transporter activity"/>
    <property type="evidence" value="ECO:0007669"/>
    <property type="project" value="InterPro"/>
</dbReference>
<evidence type="ECO:0000259" key="10">
    <source>
        <dbReference type="Pfam" id="PF07670"/>
    </source>
</evidence>
<keyword evidence="4 7" id="KW-0812">Transmembrane</keyword>
<dbReference type="InterPro" id="IPR008276">
    <property type="entry name" value="C_nuclsd_transpt"/>
</dbReference>
<feature type="transmembrane region" description="Helical" evidence="7">
    <location>
        <begin position="380"/>
        <end position="402"/>
    </location>
</feature>
<feature type="transmembrane region" description="Helical" evidence="7">
    <location>
        <begin position="509"/>
        <end position="535"/>
    </location>
</feature>
<dbReference type="Proteomes" id="UP000803844">
    <property type="component" value="Unassembled WGS sequence"/>
</dbReference>
<feature type="transmembrane region" description="Helical" evidence="7">
    <location>
        <begin position="53"/>
        <end position="79"/>
    </location>
</feature>
<comment type="caution">
    <text evidence="11">The sequence shown here is derived from an EMBL/GenBank/DDBJ whole genome shotgun (WGS) entry which is preliminary data.</text>
</comment>
<feature type="transmembrane region" description="Helical" evidence="7">
    <location>
        <begin position="414"/>
        <end position="433"/>
    </location>
</feature>
<dbReference type="Pfam" id="PF07662">
    <property type="entry name" value="Nucleos_tra2_C"/>
    <property type="match status" value="1"/>
</dbReference>
<comment type="similarity">
    <text evidence="2">Belongs to the concentrative nucleoside transporter (CNT) (TC 2.A.41) family.</text>
</comment>
<sequence>MEQAAPDSAEHRLTVTQIRRKRLIRVCVHLGIGGLFTGWWIAGLILHRNDKNWIVPFLVWLAVISRLLLWHIPSVRLVRPLARLWERAITRPANVVPPKWTLIGSWILLIGLIATVAMVAPDFQDNTTVNRGVSLAGLAVMLALLWLTSRNRRKISWYTVLCGLYLQYIVALFVLRTSVGYNIFTFLSDRASDLLGFADEGLAFLTDSSVPELSWFVISVVPPIIFFAGIAQLLTYWGALQWLVTKAATFFYWALKVSGAEAVVAASSPFFGQGESVMLIRPFLNDLTHAELHQVMCSGFATIAGSVLVAYISLGVNGTALISSCVMSIPASIVVSKLRYPETEETLTAEKLTLTPEDNKAEASNWMHAFTNGCWLGFKLAGIVVAVLGSVIALVDLCDALLTWFGSYLNIEELTLEIIFGYALVPVAFLLGVPRDHDIVLVSRLIAVKILRNEFIAYEELQTSPAYIPLSPRSRLIATYSLCGFGNLGSLGTQVGLMTQMAPRRNKDIASVAFSAFITGVISTLTSAGMAGMLLGEQSAMSLLQPTTSSPAATATSPSA</sequence>
<evidence type="ECO:0000259" key="9">
    <source>
        <dbReference type="Pfam" id="PF07662"/>
    </source>
</evidence>
<dbReference type="GeneID" id="63837402"/>
<feature type="domain" description="Nucleoside transporter/FeoB GTPase Gate" evidence="10">
    <location>
        <begin position="217"/>
        <end position="314"/>
    </location>
</feature>
<protein>
    <submittedName>
        <fullName evidence="11">Uncharacterized protein</fullName>
    </submittedName>
</protein>
<dbReference type="InterPro" id="IPR011642">
    <property type="entry name" value="Gate_dom"/>
</dbReference>
<comment type="subcellular location">
    <subcellularLocation>
        <location evidence="1">Cell membrane</location>
        <topology evidence="1">Multi-pass membrane protein</topology>
    </subcellularLocation>
</comment>
<feature type="transmembrane region" description="Helical" evidence="7">
    <location>
        <begin position="250"/>
        <end position="272"/>
    </location>
</feature>
<dbReference type="Pfam" id="PF01773">
    <property type="entry name" value="Nucleos_tra2_N"/>
    <property type="match status" value="1"/>
</dbReference>
<gene>
    <name evidence="11" type="ORF">M406DRAFT_327969</name>
</gene>
<dbReference type="PANTHER" id="PTHR10590:SF4">
    <property type="entry name" value="SOLUTE CARRIER FAMILY 28 MEMBER 3"/>
    <property type="match status" value="1"/>
</dbReference>
<evidence type="ECO:0000256" key="5">
    <source>
        <dbReference type="ARBA" id="ARBA00022989"/>
    </source>
</evidence>
<feature type="domain" description="Concentrative nucleoside transporter N-terminal" evidence="8">
    <location>
        <begin position="136"/>
        <end position="207"/>
    </location>
</feature>
<keyword evidence="6 7" id="KW-0472">Membrane</keyword>
<dbReference type="GO" id="GO:0015293">
    <property type="term" value="F:symporter activity"/>
    <property type="evidence" value="ECO:0007669"/>
    <property type="project" value="TreeGrafter"/>
</dbReference>